<evidence type="ECO:0000313" key="3">
    <source>
        <dbReference type="EMBL" id="MEC3861648.1"/>
    </source>
</evidence>
<feature type="compositionally biased region" description="Pro residues" evidence="1">
    <location>
        <begin position="37"/>
        <end position="46"/>
    </location>
</feature>
<accession>A0ABU6HGR5</accession>
<evidence type="ECO:0000256" key="1">
    <source>
        <dbReference type="SAM" id="MobiDB-lite"/>
    </source>
</evidence>
<dbReference type="PROSITE" id="PS51257">
    <property type="entry name" value="PROKAR_LIPOPROTEIN"/>
    <property type="match status" value="1"/>
</dbReference>
<dbReference type="Pfam" id="PF11150">
    <property type="entry name" value="DUF2927"/>
    <property type="match status" value="1"/>
</dbReference>
<proteinExistence type="predicted"/>
<feature type="signal peptide" evidence="2">
    <location>
        <begin position="1"/>
        <end position="25"/>
    </location>
</feature>
<feature type="chain" id="PRO_5046866465" evidence="2">
    <location>
        <begin position="26"/>
        <end position="321"/>
    </location>
</feature>
<sequence length="321" mass="34420">MIRDRARAALVAVVAAGLSACNMVAPEEPVAVPVVQPVPEPVPPADPDPKAPSQTSKDLAVYYARVQSDLLTQGLLRTDGGGPDTPYTADMVTRNFERIALADEYARGRGLELSDGALGPVKKWQVPVRITAEFGASVPLEQRQRDRASLKAYAARLARVTGHPIAMADSGANFHVLFMGEDDRPGVRGRIEALVPDVDRASLSIIDSLPRSIHCLVIAFADTPGGTAYGKAIALVRSEHPDLLRKSCIHEEVAQGLGLANDSPYARPSIFNDDDEFALLTSHDEVLLKILYDDRLQAGMSADTARPIVKDIVADLMGGTN</sequence>
<dbReference type="Proteomes" id="UP001348149">
    <property type="component" value="Unassembled WGS sequence"/>
</dbReference>
<dbReference type="InterPro" id="IPR021323">
    <property type="entry name" value="DUF2927"/>
</dbReference>
<organism evidence="3 4">
    <name type="scientific">Mesobacterium hydrothermale</name>
    <dbReference type="NCBI Taxonomy" id="3111907"/>
    <lineage>
        <taxon>Bacteria</taxon>
        <taxon>Pseudomonadati</taxon>
        <taxon>Pseudomonadota</taxon>
        <taxon>Alphaproteobacteria</taxon>
        <taxon>Rhodobacterales</taxon>
        <taxon>Roseobacteraceae</taxon>
        <taxon>Mesobacterium</taxon>
    </lineage>
</organism>
<feature type="region of interest" description="Disordered" evidence="1">
    <location>
        <begin position="37"/>
        <end position="56"/>
    </location>
</feature>
<evidence type="ECO:0000313" key="4">
    <source>
        <dbReference type="Proteomes" id="UP001348149"/>
    </source>
</evidence>
<dbReference type="RefSeq" id="WP_326297370.1">
    <property type="nucleotide sequence ID" value="NZ_JAYLLH010000011.1"/>
</dbReference>
<keyword evidence="4" id="KW-1185">Reference proteome</keyword>
<protein>
    <submittedName>
        <fullName evidence="3">DUF2927 domain-containing protein</fullName>
    </submittedName>
</protein>
<evidence type="ECO:0000256" key="2">
    <source>
        <dbReference type="SAM" id="SignalP"/>
    </source>
</evidence>
<gene>
    <name evidence="3" type="ORF">VK792_10160</name>
</gene>
<dbReference type="EMBL" id="JAYLLH010000011">
    <property type="protein sequence ID" value="MEC3861648.1"/>
    <property type="molecule type" value="Genomic_DNA"/>
</dbReference>
<keyword evidence="2" id="KW-0732">Signal</keyword>
<reference evidence="3 4" key="1">
    <citation type="submission" date="2024-01" db="EMBL/GenBank/DDBJ databases">
        <title>Mesobacterium rodlantinim sp. nov., isolated from shallow sea hydrothermal systems off Kueishantao Island.</title>
        <authorList>
            <person name="Su Z."/>
            <person name="Tang K."/>
        </authorList>
    </citation>
    <scope>NUCLEOTIDE SEQUENCE [LARGE SCALE GENOMIC DNA]</scope>
    <source>
        <strain evidence="3 4">TK19101</strain>
    </source>
</reference>
<comment type="caution">
    <text evidence="3">The sequence shown here is derived from an EMBL/GenBank/DDBJ whole genome shotgun (WGS) entry which is preliminary data.</text>
</comment>
<name>A0ABU6HGR5_9RHOB</name>